<dbReference type="Pfam" id="PF00001">
    <property type="entry name" value="7tm_1"/>
    <property type="match status" value="1"/>
</dbReference>
<feature type="transmembrane region" description="Helical" evidence="6">
    <location>
        <begin position="173"/>
        <end position="195"/>
    </location>
</feature>
<keyword evidence="3 6" id="KW-1133">Transmembrane helix</keyword>
<feature type="domain" description="G-protein coupled receptors family 1 profile" evidence="7">
    <location>
        <begin position="1"/>
        <end position="231"/>
    </location>
</feature>
<dbReference type="InterPro" id="IPR017452">
    <property type="entry name" value="GPCR_Rhodpsn_7TM"/>
</dbReference>
<feature type="transmembrane region" description="Helical" evidence="6">
    <location>
        <begin position="69"/>
        <end position="89"/>
    </location>
</feature>
<keyword evidence="4 6" id="KW-0472">Membrane</keyword>
<dbReference type="PRINTS" id="PR00237">
    <property type="entry name" value="GPCRRHODOPSN"/>
</dbReference>
<keyword evidence="5" id="KW-0807">Transducer</keyword>
<reference evidence="8" key="1">
    <citation type="journal article" date="2023" name="Mol. Biol. Evol.">
        <title>Third-Generation Sequencing Reveals the Adaptive Role of the Epigenome in Three Deep-Sea Polychaetes.</title>
        <authorList>
            <person name="Perez M."/>
            <person name="Aroh O."/>
            <person name="Sun Y."/>
            <person name="Lan Y."/>
            <person name="Juniper S.K."/>
            <person name="Young C.R."/>
            <person name="Angers B."/>
            <person name="Qian P.Y."/>
        </authorList>
    </citation>
    <scope>NUCLEOTIDE SEQUENCE</scope>
    <source>
        <strain evidence="8">R07B-5</strain>
    </source>
</reference>
<keyword evidence="5" id="KW-0297">G-protein coupled receptor</keyword>
<dbReference type="PROSITE" id="PS00237">
    <property type="entry name" value="G_PROTEIN_RECEP_F1_1"/>
    <property type="match status" value="1"/>
</dbReference>
<evidence type="ECO:0000256" key="1">
    <source>
        <dbReference type="ARBA" id="ARBA00004370"/>
    </source>
</evidence>
<evidence type="ECO:0000256" key="3">
    <source>
        <dbReference type="ARBA" id="ARBA00022989"/>
    </source>
</evidence>
<keyword evidence="2 5" id="KW-0812">Transmembrane</keyword>
<keyword evidence="9" id="KW-1185">Reference proteome</keyword>
<dbReference type="AlphaFoldDB" id="A0AAD9KJ65"/>
<keyword evidence="5" id="KW-0675">Receptor</keyword>
<dbReference type="PROSITE" id="PS50262">
    <property type="entry name" value="G_PROTEIN_RECEP_F1_2"/>
    <property type="match status" value="1"/>
</dbReference>
<feature type="transmembrane region" description="Helical" evidence="6">
    <location>
        <begin position="109"/>
        <end position="137"/>
    </location>
</feature>
<dbReference type="InterPro" id="IPR000276">
    <property type="entry name" value="GPCR_Rhodpsn"/>
</dbReference>
<dbReference type="GO" id="GO:0004930">
    <property type="term" value="F:G protein-coupled receptor activity"/>
    <property type="evidence" value="ECO:0007669"/>
    <property type="project" value="UniProtKB-KW"/>
</dbReference>
<organism evidence="8 9">
    <name type="scientific">Ridgeia piscesae</name>
    <name type="common">Tubeworm</name>
    <dbReference type="NCBI Taxonomy" id="27915"/>
    <lineage>
        <taxon>Eukaryota</taxon>
        <taxon>Metazoa</taxon>
        <taxon>Spiralia</taxon>
        <taxon>Lophotrochozoa</taxon>
        <taxon>Annelida</taxon>
        <taxon>Polychaeta</taxon>
        <taxon>Sedentaria</taxon>
        <taxon>Canalipalpata</taxon>
        <taxon>Sabellida</taxon>
        <taxon>Siboglinidae</taxon>
        <taxon>Ridgeia</taxon>
    </lineage>
</organism>
<name>A0AAD9KJ65_RIDPI</name>
<dbReference type="PANTHER" id="PTHR45698">
    <property type="entry name" value="TRACE AMINE-ASSOCIATED RECEPTOR 19N-RELATED"/>
    <property type="match status" value="1"/>
</dbReference>
<comment type="similarity">
    <text evidence="5">Belongs to the G-protein coupled receptor 1 family.</text>
</comment>
<dbReference type="SUPFAM" id="SSF81321">
    <property type="entry name" value="Family A G protein-coupled receptor-like"/>
    <property type="match status" value="1"/>
</dbReference>
<dbReference type="Proteomes" id="UP001209878">
    <property type="component" value="Unassembled WGS sequence"/>
</dbReference>
<proteinExistence type="inferred from homology"/>
<dbReference type="Gene3D" id="1.20.1070.10">
    <property type="entry name" value="Rhodopsin 7-helix transmembrane proteins"/>
    <property type="match status" value="1"/>
</dbReference>
<feature type="transmembrane region" description="Helical" evidence="6">
    <location>
        <begin position="34"/>
        <end position="57"/>
    </location>
</feature>
<feature type="transmembrane region" description="Helical" evidence="6">
    <location>
        <begin position="215"/>
        <end position="234"/>
    </location>
</feature>
<dbReference type="GO" id="GO:0016020">
    <property type="term" value="C:membrane"/>
    <property type="evidence" value="ECO:0007669"/>
    <property type="project" value="UniProtKB-SubCell"/>
</dbReference>
<gene>
    <name evidence="8" type="ORF">NP493_981g00016</name>
</gene>
<comment type="subcellular location">
    <subcellularLocation>
        <location evidence="1">Membrane</location>
    </subcellularLocation>
</comment>
<comment type="caution">
    <text evidence="8">The sequence shown here is derived from an EMBL/GenBank/DDBJ whole genome shotgun (WGS) entry which is preliminary data.</text>
</comment>
<evidence type="ECO:0000313" key="9">
    <source>
        <dbReference type="Proteomes" id="UP001209878"/>
    </source>
</evidence>
<evidence type="ECO:0000256" key="6">
    <source>
        <dbReference type="SAM" id="Phobius"/>
    </source>
</evidence>
<evidence type="ECO:0000256" key="5">
    <source>
        <dbReference type="RuleBase" id="RU000688"/>
    </source>
</evidence>
<dbReference type="PANTHER" id="PTHR45698:SF1">
    <property type="entry name" value="TRACE AMINE-ASSOCIATED RECEPTOR 13C-LIKE"/>
    <property type="match status" value="1"/>
</dbReference>
<dbReference type="EMBL" id="JAODUO010000986">
    <property type="protein sequence ID" value="KAK2172169.1"/>
    <property type="molecule type" value="Genomic_DNA"/>
</dbReference>
<protein>
    <recommendedName>
        <fullName evidence="7">G-protein coupled receptors family 1 profile domain-containing protein</fullName>
    </recommendedName>
</protein>
<dbReference type="CDD" id="cd00637">
    <property type="entry name" value="7tm_classA_rhodopsin-like"/>
    <property type="match status" value="1"/>
</dbReference>
<accession>A0AAD9KJ65</accession>
<sequence>MSCFVTVRVLERLHFQIWSAANCHVYVIVRYLPLYLGINTIMVVAVERFVAIVLPLHFRAFVTPGKVKLQLAFAWLLTLVELAFPVYVVQAISLGKVRFCSVYYKLDHFYYMCMTAIVLPTILLLTSYGGIVGVIVYRHRKTTVAPDPAGGTGSGAVITSLQRQQAARRQRRAVHVAATCAVVTFLFLACWLPVWVSSYLYVTGISILKTHIHDWTIVIIYLHSCMNPLVYFVADVQFRSVLLDLFCRKGAATLPLTSTLSSSSRQSRGVVGAS</sequence>
<evidence type="ECO:0000256" key="2">
    <source>
        <dbReference type="ARBA" id="ARBA00022692"/>
    </source>
</evidence>
<evidence type="ECO:0000313" key="8">
    <source>
        <dbReference type="EMBL" id="KAK2172169.1"/>
    </source>
</evidence>
<evidence type="ECO:0000259" key="7">
    <source>
        <dbReference type="PROSITE" id="PS50262"/>
    </source>
</evidence>
<evidence type="ECO:0000256" key="4">
    <source>
        <dbReference type="ARBA" id="ARBA00023136"/>
    </source>
</evidence>